<protein>
    <submittedName>
        <fullName evidence="3">Glycosyltransferase</fullName>
    </submittedName>
</protein>
<organism evidence="3 4">
    <name type="scientific">Flavivirga rizhaonensis</name>
    <dbReference type="NCBI Taxonomy" id="2559571"/>
    <lineage>
        <taxon>Bacteria</taxon>
        <taxon>Pseudomonadati</taxon>
        <taxon>Bacteroidota</taxon>
        <taxon>Flavobacteriia</taxon>
        <taxon>Flavobacteriales</taxon>
        <taxon>Flavobacteriaceae</taxon>
        <taxon>Flavivirga</taxon>
    </lineage>
</organism>
<sequence>MDLKKKILIVGPISDFGGREIEVKNIIDALINYFKVSLLSTIPMTKKSAAILDEKHHHWSSVEKKIFNSNLFIKITSIACKFIYRRKAPAYRFIGNKLNYKFFSFNQKYFDVLKKETDKHDIVIFSGELTTKWLIEIITFCKDLNKPLIIRTTGTITNIPELTSSLLKYVETILVHSNSNYQKILKVVQDNIVIIDQTTLFEKELVRIETKKTTDHLTYGYLGRFSKEKGIVEVLKVFKNLNKKLIIAGNGPLLDEVKEATENNTSIEYIGELSGQEIVAFFKLIDILIIPSLEESGPLVGIEAMVAGKIILSTRVGAMMDRLEKTDNQFWFDIKNENSLVTEIKRIESIDTESLENIRHKTRKVYNLRYSRDIIAEKYLEVINNTQEKNS</sequence>
<dbReference type="GO" id="GO:0016757">
    <property type="term" value="F:glycosyltransferase activity"/>
    <property type="evidence" value="ECO:0007669"/>
    <property type="project" value="InterPro"/>
</dbReference>
<dbReference type="SUPFAM" id="SSF53756">
    <property type="entry name" value="UDP-Glycosyltransferase/glycogen phosphorylase"/>
    <property type="match status" value="1"/>
</dbReference>
<dbReference type="CDD" id="cd03801">
    <property type="entry name" value="GT4_PimA-like"/>
    <property type="match status" value="1"/>
</dbReference>
<reference evidence="3 4" key="1">
    <citation type="submission" date="2019-04" db="EMBL/GenBank/DDBJ databases">
        <authorList>
            <person name="Liu A."/>
        </authorList>
    </citation>
    <scope>NUCLEOTIDE SEQUENCE [LARGE SCALE GENOMIC DNA]</scope>
    <source>
        <strain evidence="3 4">RZ03</strain>
    </source>
</reference>
<gene>
    <name evidence="3" type="ORF">EM932_02550</name>
</gene>
<dbReference type="GO" id="GO:0009103">
    <property type="term" value="P:lipopolysaccharide biosynthetic process"/>
    <property type="evidence" value="ECO:0007669"/>
    <property type="project" value="TreeGrafter"/>
</dbReference>
<feature type="domain" description="Glycosyl transferase family 1" evidence="2">
    <location>
        <begin position="207"/>
        <end position="364"/>
    </location>
</feature>
<dbReference type="InterPro" id="IPR001296">
    <property type="entry name" value="Glyco_trans_1"/>
</dbReference>
<evidence type="ECO:0000313" key="3">
    <source>
        <dbReference type="EMBL" id="TGV04423.1"/>
    </source>
</evidence>
<comment type="caution">
    <text evidence="3">The sequence shown here is derived from an EMBL/GenBank/DDBJ whole genome shotgun (WGS) entry which is preliminary data.</text>
</comment>
<evidence type="ECO:0000313" key="4">
    <source>
        <dbReference type="Proteomes" id="UP000307602"/>
    </source>
</evidence>
<dbReference type="PANTHER" id="PTHR46401">
    <property type="entry name" value="GLYCOSYLTRANSFERASE WBBK-RELATED"/>
    <property type="match status" value="1"/>
</dbReference>
<dbReference type="EMBL" id="SRSO01000002">
    <property type="protein sequence ID" value="TGV04423.1"/>
    <property type="molecule type" value="Genomic_DNA"/>
</dbReference>
<evidence type="ECO:0000256" key="1">
    <source>
        <dbReference type="ARBA" id="ARBA00022679"/>
    </source>
</evidence>
<accession>A0A4S1E249</accession>
<dbReference type="OrthoDB" id="1403340at2"/>
<evidence type="ECO:0000259" key="2">
    <source>
        <dbReference type="Pfam" id="PF00534"/>
    </source>
</evidence>
<dbReference type="Pfam" id="PF00534">
    <property type="entry name" value="Glycos_transf_1"/>
    <property type="match status" value="1"/>
</dbReference>
<dbReference type="RefSeq" id="WP_135875173.1">
    <property type="nucleotide sequence ID" value="NZ_SRSO01000002.1"/>
</dbReference>
<dbReference type="PANTHER" id="PTHR46401:SF2">
    <property type="entry name" value="GLYCOSYLTRANSFERASE WBBK-RELATED"/>
    <property type="match status" value="1"/>
</dbReference>
<dbReference type="AlphaFoldDB" id="A0A4S1E249"/>
<dbReference type="Gene3D" id="3.40.50.2000">
    <property type="entry name" value="Glycogen Phosphorylase B"/>
    <property type="match status" value="2"/>
</dbReference>
<keyword evidence="4" id="KW-1185">Reference proteome</keyword>
<proteinExistence type="predicted"/>
<keyword evidence="1 3" id="KW-0808">Transferase</keyword>
<dbReference type="Proteomes" id="UP000307602">
    <property type="component" value="Unassembled WGS sequence"/>
</dbReference>
<name>A0A4S1E249_9FLAO</name>